<dbReference type="SMART" id="SM00387">
    <property type="entry name" value="HATPase_c"/>
    <property type="match status" value="1"/>
</dbReference>
<dbReference type="InterPro" id="IPR036890">
    <property type="entry name" value="HATPase_C_sf"/>
</dbReference>
<dbReference type="GO" id="GO:0005524">
    <property type="term" value="F:ATP binding"/>
    <property type="evidence" value="ECO:0007669"/>
    <property type="project" value="UniProtKB-KW"/>
</dbReference>
<evidence type="ECO:0000256" key="4">
    <source>
        <dbReference type="ARBA" id="ARBA00022679"/>
    </source>
</evidence>
<comment type="caution">
    <text evidence="13">The sequence shown here is derived from an EMBL/GenBank/DDBJ whole genome shotgun (WGS) entry which is preliminary data.</text>
</comment>
<evidence type="ECO:0000256" key="7">
    <source>
        <dbReference type="ARBA" id="ARBA00022840"/>
    </source>
</evidence>
<dbReference type="SMART" id="SM00388">
    <property type="entry name" value="HisKA"/>
    <property type="match status" value="1"/>
</dbReference>
<dbReference type="OrthoDB" id="224978at2"/>
<dbReference type="Proteomes" id="UP000248395">
    <property type="component" value="Unassembled WGS sequence"/>
</dbReference>
<dbReference type="Pfam" id="PF00989">
    <property type="entry name" value="PAS"/>
    <property type="match status" value="1"/>
</dbReference>
<keyword evidence="8" id="KW-0902">Two-component regulatory system</keyword>
<evidence type="ECO:0000256" key="3">
    <source>
        <dbReference type="ARBA" id="ARBA00022553"/>
    </source>
</evidence>
<dbReference type="GO" id="GO:0006355">
    <property type="term" value="P:regulation of DNA-templated transcription"/>
    <property type="evidence" value="ECO:0007669"/>
    <property type="project" value="InterPro"/>
</dbReference>
<dbReference type="RefSeq" id="WP_110313508.1">
    <property type="nucleotide sequence ID" value="NZ_QJKC01000011.1"/>
</dbReference>
<dbReference type="PROSITE" id="PS50113">
    <property type="entry name" value="PAC"/>
    <property type="match status" value="1"/>
</dbReference>
<dbReference type="SUPFAM" id="SSF55785">
    <property type="entry name" value="PYP-like sensor domain (PAS domain)"/>
    <property type="match status" value="1"/>
</dbReference>
<comment type="catalytic activity">
    <reaction evidence="1">
        <text>ATP + protein L-histidine = ADP + protein N-phospho-L-histidine.</text>
        <dbReference type="EC" id="2.7.13.3"/>
    </reaction>
</comment>
<dbReference type="Pfam" id="PF00512">
    <property type="entry name" value="HisKA"/>
    <property type="match status" value="1"/>
</dbReference>
<dbReference type="EMBL" id="QJKC01000011">
    <property type="protein sequence ID" value="PXX45718.1"/>
    <property type="molecule type" value="Genomic_DNA"/>
</dbReference>
<dbReference type="CDD" id="cd00130">
    <property type="entry name" value="PAS"/>
    <property type="match status" value="1"/>
</dbReference>
<dbReference type="GO" id="GO:0000155">
    <property type="term" value="F:phosphorelay sensor kinase activity"/>
    <property type="evidence" value="ECO:0007669"/>
    <property type="project" value="InterPro"/>
</dbReference>
<keyword evidence="14" id="KW-1185">Reference proteome</keyword>
<evidence type="ECO:0000256" key="1">
    <source>
        <dbReference type="ARBA" id="ARBA00000085"/>
    </source>
</evidence>
<feature type="domain" description="Histidine kinase" evidence="10">
    <location>
        <begin position="213"/>
        <end position="452"/>
    </location>
</feature>
<dbReference type="NCBIfam" id="TIGR00229">
    <property type="entry name" value="sensory_box"/>
    <property type="match status" value="1"/>
</dbReference>
<organism evidence="13 14">
    <name type="scientific">Aquitalea magnusonii</name>
    <dbReference type="NCBI Taxonomy" id="332411"/>
    <lineage>
        <taxon>Bacteria</taxon>
        <taxon>Pseudomonadati</taxon>
        <taxon>Pseudomonadota</taxon>
        <taxon>Betaproteobacteria</taxon>
        <taxon>Neisseriales</taxon>
        <taxon>Chromobacteriaceae</taxon>
        <taxon>Aquitalea</taxon>
    </lineage>
</organism>
<dbReference type="InterPro" id="IPR005467">
    <property type="entry name" value="His_kinase_dom"/>
</dbReference>
<reference evidence="13 14" key="1">
    <citation type="submission" date="2018-05" db="EMBL/GenBank/DDBJ databases">
        <title>Genomic Encyclopedia of Type Strains, Phase IV (KMG-IV): sequencing the most valuable type-strain genomes for metagenomic binning, comparative biology and taxonomic classification.</title>
        <authorList>
            <person name="Goeker M."/>
        </authorList>
    </citation>
    <scope>NUCLEOTIDE SEQUENCE [LARGE SCALE GENOMIC DNA]</scope>
    <source>
        <strain evidence="13 14">DSM 25134</strain>
    </source>
</reference>
<dbReference type="PRINTS" id="PR00344">
    <property type="entry name" value="BCTRLSENSOR"/>
</dbReference>
<keyword evidence="9" id="KW-0175">Coiled coil</keyword>
<evidence type="ECO:0000259" key="12">
    <source>
        <dbReference type="PROSITE" id="PS50113"/>
    </source>
</evidence>
<keyword evidence="5" id="KW-0547">Nucleotide-binding</keyword>
<feature type="domain" description="PAS" evidence="11">
    <location>
        <begin position="69"/>
        <end position="116"/>
    </location>
</feature>
<dbReference type="InterPro" id="IPR000700">
    <property type="entry name" value="PAS-assoc_C"/>
</dbReference>
<keyword evidence="3" id="KW-0597">Phosphoprotein</keyword>
<name>A0A318JEX5_9NEIS</name>
<accession>A0A318JEX5</accession>
<sequence length="453" mass="49073">MPGLHHALNAPVSLPDDQTAAAGQELAEAAWIDVIQRMDEVYSELVASQETLETKHRELAEAHHFTEGVLAAMTDVLVVCDTVGKVRQVNRAMLQLTGHAEDQLVGRELAELVEDQQARSQIATLLAAGRSDVQDVEIALPRQQGEPVPVTWNVSPLYDGEGRYSGFVAVGRPIGELKRAYAQLQAAHQALKSAQAQLVQAEKMASLGRLVAGVAHELNNPISFILGNAHAMQRYAGKLTRYLNAIHAHDLGSETQALRIELKIDRLLADLPSLSAGLMEGAERSGHIVDALKRFSAVEENTRQRVDLADLTQRAVHWVSRAAPFRVEVSSSGLDQPAWVCGSANQLQQVLVNLIQNAFDAIEKTPQPTLQLRLEQLGDRVELVLLDNGPGISEEALPLIFDPFFTTKPIGKGTGLGLSISYGIVERHGGTLSADSPLGGGACFTLRLPAYRH</sequence>
<dbReference type="InterPro" id="IPR003594">
    <property type="entry name" value="HATPase_dom"/>
</dbReference>
<proteinExistence type="predicted"/>
<evidence type="ECO:0000313" key="14">
    <source>
        <dbReference type="Proteomes" id="UP000248395"/>
    </source>
</evidence>
<dbReference type="PROSITE" id="PS50112">
    <property type="entry name" value="PAS"/>
    <property type="match status" value="1"/>
</dbReference>
<evidence type="ECO:0000259" key="10">
    <source>
        <dbReference type="PROSITE" id="PS50109"/>
    </source>
</evidence>
<evidence type="ECO:0000256" key="5">
    <source>
        <dbReference type="ARBA" id="ARBA00022741"/>
    </source>
</evidence>
<dbReference type="CDD" id="cd00082">
    <property type="entry name" value="HisKA"/>
    <property type="match status" value="1"/>
</dbReference>
<dbReference type="SUPFAM" id="SSF47384">
    <property type="entry name" value="Homodimeric domain of signal transducing histidine kinase"/>
    <property type="match status" value="1"/>
</dbReference>
<keyword evidence="7" id="KW-0067">ATP-binding</keyword>
<evidence type="ECO:0000256" key="2">
    <source>
        <dbReference type="ARBA" id="ARBA00012438"/>
    </source>
</evidence>
<dbReference type="InterPro" id="IPR035965">
    <property type="entry name" value="PAS-like_dom_sf"/>
</dbReference>
<keyword evidence="4" id="KW-0808">Transferase</keyword>
<dbReference type="Pfam" id="PF02518">
    <property type="entry name" value="HATPase_c"/>
    <property type="match status" value="1"/>
</dbReference>
<dbReference type="AlphaFoldDB" id="A0A318JEX5"/>
<dbReference type="InterPro" id="IPR013767">
    <property type="entry name" value="PAS_fold"/>
</dbReference>
<dbReference type="InterPro" id="IPR003661">
    <property type="entry name" value="HisK_dim/P_dom"/>
</dbReference>
<feature type="coiled-coil region" evidence="9">
    <location>
        <begin position="174"/>
        <end position="204"/>
    </location>
</feature>
<dbReference type="SUPFAM" id="SSF55874">
    <property type="entry name" value="ATPase domain of HSP90 chaperone/DNA topoisomerase II/histidine kinase"/>
    <property type="match status" value="1"/>
</dbReference>
<evidence type="ECO:0000256" key="9">
    <source>
        <dbReference type="SAM" id="Coils"/>
    </source>
</evidence>
<evidence type="ECO:0000259" key="11">
    <source>
        <dbReference type="PROSITE" id="PS50112"/>
    </source>
</evidence>
<dbReference type="Gene3D" id="3.30.565.10">
    <property type="entry name" value="Histidine kinase-like ATPase, C-terminal domain"/>
    <property type="match status" value="1"/>
</dbReference>
<evidence type="ECO:0000313" key="13">
    <source>
        <dbReference type="EMBL" id="PXX45718.1"/>
    </source>
</evidence>
<gene>
    <name evidence="13" type="ORF">DFR38_111115</name>
</gene>
<dbReference type="Gene3D" id="1.10.287.130">
    <property type="match status" value="1"/>
</dbReference>
<dbReference type="Gene3D" id="3.30.450.20">
    <property type="entry name" value="PAS domain"/>
    <property type="match status" value="1"/>
</dbReference>
<dbReference type="InterPro" id="IPR036097">
    <property type="entry name" value="HisK_dim/P_sf"/>
</dbReference>
<dbReference type="PANTHER" id="PTHR43065">
    <property type="entry name" value="SENSOR HISTIDINE KINASE"/>
    <property type="match status" value="1"/>
</dbReference>
<protein>
    <recommendedName>
        <fullName evidence="2">histidine kinase</fullName>
        <ecNumber evidence="2">2.7.13.3</ecNumber>
    </recommendedName>
</protein>
<dbReference type="InterPro" id="IPR000014">
    <property type="entry name" value="PAS"/>
</dbReference>
<dbReference type="SMART" id="SM00091">
    <property type="entry name" value="PAS"/>
    <property type="match status" value="1"/>
</dbReference>
<evidence type="ECO:0000256" key="8">
    <source>
        <dbReference type="ARBA" id="ARBA00023012"/>
    </source>
</evidence>
<dbReference type="EC" id="2.7.13.3" evidence="2"/>
<dbReference type="InterPro" id="IPR004358">
    <property type="entry name" value="Sig_transdc_His_kin-like_C"/>
</dbReference>
<feature type="domain" description="PAC" evidence="12">
    <location>
        <begin position="134"/>
        <end position="186"/>
    </location>
</feature>
<keyword evidence="6 13" id="KW-0418">Kinase</keyword>
<dbReference type="PROSITE" id="PS50109">
    <property type="entry name" value="HIS_KIN"/>
    <property type="match status" value="1"/>
</dbReference>
<dbReference type="PANTHER" id="PTHR43065:SF42">
    <property type="entry name" value="TWO-COMPONENT SENSOR PPRA"/>
    <property type="match status" value="1"/>
</dbReference>
<evidence type="ECO:0000256" key="6">
    <source>
        <dbReference type="ARBA" id="ARBA00022777"/>
    </source>
</evidence>